<dbReference type="EMBL" id="FOZM01000006">
    <property type="protein sequence ID" value="SFS22527.1"/>
    <property type="molecule type" value="Genomic_DNA"/>
</dbReference>
<evidence type="ECO:0000259" key="4">
    <source>
        <dbReference type="Pfam" id="PF01590"/>
    </source>
</evidence>
<evidence type="ECO:0000259" key="5">
    <source>
        <dbReference type="Pfam" id="PF25973"/>
    </source>
</evidence>
<dbReference type="OrthoDB" id="9806939at2"/>
<feature type="domain" description="CzcB-like barrel-sandwich hybrid" evidence="5">
    <location>
        <begin position="383"/>
        <end position="504"/>
    </location>
</feature>
<dbReference type="SUPFAM" id="SSF111369">
    <property type="entry name" value="HlyD-like secretion proteins"/>
    <property type="match status" value="1"/>
</dbReference>
<dbReference type="PANTHER" id="PTHR32347">
    <property type="entry name" value="EFFLUX SYSTEM COMPONENT YKNX-RELATED"/>
    <property type="match status" value="1"/>
</dbReference>
<accession>A0A1I6N3R5</accession>
<dbReference type="Proteomes" id="UP000198926">
    <property type="component" value="Unassembled WGS sequence"/>
</dbReference>
<feature type="domain" description="GAF" evidence="4">
    <location>
        <begin position="178"/>
        <end position="310"/>
    </location>
</feature>
<evidence type="ECO:0000313" key="7">
    <source>
        <dbReference type="Proteomes" id="UP000198926"/>
    </source>
</evidence>
<evidence type="ECO:0000256" key="2">
    <source>
        <dbReference type="ARBA" id="ARBA00023054"/>
    </source>
</evidence>
<protein>
    <submittedName>
        <fullName evidence="6">RND family efflux transporter, MFP subunit</fullName>
    </submittedName>
</protein>
<evidence type="ECO:0000256" key="3">
    <source>
        <dbReference type="SAM" id="Coils"/>
    </source>
</evidence>
<keyword evidence="2 3" id="KW-0175">Coiled coil</keyword>
<dbReference type="RefSeq" id="WP_090210849.1">
    <property type="nucleotide sequence ID" value="NZ_FOZM01000006.1"/>
</dbReference>
<dbReference type="Pfam" id="PF01590">
    <property type="entry name" value="GAF"/>
    <property type="match status" value="1"/>
</dbReference>
<evidence type="ECO:0000313" key="6">
    <source>
        <dbReference type="EMBL" id="SFS22527.1"/>
    </source>
</evidence>
<sequence length="613" mass="67023">MNKSESFGADGIVGDVFLDAESFAHLKHGDDVSDSVAALLQVLSRLNPEFEQIVLVLSDGPTAKLQPAGVWPKGATPVRAVLAAVQGAAKGNRLVMENAGDGLTGIAIPISVDGRLSGIAGVLLRDTDDSKLRNAIDQIQWASGWIEALLRRKKLTDSESLSNVIELLATSLHHSRFQEATTAVASELATVLGCERVAVGFVKGHRCKVRALSNSATFHKRAGLINLIQMAMEEAIDQQTTVAYPERETANARVVRAQQALARDQDSAAVASIPLAEGKRVIGAITLEKATDGPFEPGILQKAEYAAALLGPVLDVKRREDRWLITKAWDSFKGVLGNLIGPRHWGLKLGTAAVILFALFCYYATGDYRVTAQTVIEGKIQRSVTVPLAGFLTEAPVRAGDIIEEGQIIARLDDRDLRLERLKWASQRSQQEREYSQAIASRQRTEARILEAQIAQADAQIELLDSQLERMTIRAPFSGIIVSGDLSQALGAPLERGDVIFEVAPLSDFRVMLRVDERDIADIEPGQEGNLVLSAFPDADVTLEVVRITPISTAAEGENFFVVEAELLSAPDVELRPGMEGVAKVNIREERLITIWTKRTWLWLRMTAWKWWP</sequence>
<dbReference type="InterPro" id="IPR050465">
    <property type="entry name" value="UPF0194_transport"/>
</dbReference>
<organism evidence="6 7">
    <name type="scientific">Yoonia litorea</name>
    <dbReference type="NCBI Taxonomy" id="1123755"/>
    <lineage>
        <taxon>Bacteria</taxon>
        <taxon>Pseudomonadati</taxon>
        <taxon>Pseudomonadota</taxon>
        <taxon>Alphaproteobacteria</taxon>
        <taxon>Rhodobacterales</taxon>
        <taxon>Paracoccaceae</taxon>
        <taxon>Yoonia</taxon>
    </lineage>
</organism>
<dbReference type="InterPro" id="IPR029016">
    <property type="entry name" value="GAF-like_dom_sf"/>
</dbReference>
<keyword evidence="7" id="KW-1185">Reference proteome</keyword>
<dbReference type="Gene3D" id="2.40.30.170">
    <property type="match status" value="1"/>
</dbReference>
<dbReference type="PANTHER" id="PTHR32347:SF23">
    <property type="entry name" value="BLL5650 PROTEIN"/>
    <property type="match status" value="1"/>
</dbReference>
<gene>
    <name evidence="6" type="ORF">SAMN05444714_3355</name>
</gene>
<dbReference type="Pfam" id="PF25973">
    <property type="entry name" value="BSH_CzcB"/>
    <property type="match status" value="1"/>
</dbReference>
<feature type="coiled-coil region" evidence="3">
    <location>
        <begin position="440"/>
        <end position="474"/>
    </location>
</feature>
<evidence type="ECO:0000256" key="1">
    <source>
        <dbReference type="ARBA" id="ARBA00004196"/>
    </source>
</evidence>
<dbReference type="AlphaFoldDB" id="A0A1I6N3R5"/>
<dbReference type="Gene3D" id="2.40.50.100">
    <property type="match status" value="1"/>
</dbReference>
<dbReference type="InterPro" id="IPR003018">
    <property type="entry name" value="GAF"/>
</dbReference>
<dbReference type="SUPFAM" id="SSF55781">
    <property type="entry name" value="GAF domain-like"/>
    <property type="match status" value="1"/>
</dbReference>
<dbReference type="InterPro" id="IPR058647">
    <property type="entry name" value="BSH_CzcB-like"/>
</dbReference>
<dbReference type="STRING" id="1123755.SAMN05444714_3355"/>
<dbReference type="Gene3D" id="3.30.450.40">
    <property type="match status" value="1"/>
</dbReference>
<dbReference type="GO" id="GO:0030313">
    <property type="term" value="C:cell envelope"/>
    <property type="evidence" value="ECO:0007669"/>
    <property type="project" value="UniProtKB-SubCell"/>
</dbReference>
<reference evidence="6 7" key="1">
    <citation type="submission" date="2016-10" db="EMBL/GenBank/DDBJ databases">
        <authorList>
            <person name="de Groot N.N."/>
        </authorList>
    </citation>
    <scope>NUCLEOTIDE SEQUENCE [LARGE SCALE GENOMIC DNA]</scope>
    <source>
        <strain evidence="6 7">DSM 29433</strain>
    </source>
</reference>
<name>A0A1I6N3R5_9RHOB</name>
<proteinExistence type="predicted"/>
<comment type="subcellular location">
    <subcellularLocation>
        <location evidence="1">Cell envelope</location>
    </subcellularLocation>
</comment>